<accession>A0A518IYK0</accession>
<organism evidence="1 2">
    <name type="scientific">Rosistilla oblonga</name>
    <dbReference type="NCBI Taxonomy" id="2527990"/>
    <lineage>
        <taxon>Bacteria</taxon>
        <taxon>Pseudomonadati</taxon>
        <taxon>Planctomycetota</taxon>
        <taxon>Planctomycetia</taxon>
        <taxon>Pirellulales</taxon>
        <taxon>Pirellulaceae</taxon>
        <taxon>Rosistilla</taxon>
    </lineage>
</organism>
<dbReference type="AlphaFoldDB" id="A0A518IYK0"/>
<dbReference type="SUPFAM" id="SSF53633">
    <property type="entry name" value="Carbamate kinase-like"/>
    <property type="match status" value="1"/>
</dbReference>
<evidence type="ECO:0000313" key="1">
    <source>
        <dbReference type="EMBL" id="QDV58173.1"/>
    </source>
</evidence>
<gene>
    <name evidence="1" type="ORF">Mal33_41900</name>
</gene>
<evidence type="ECO:0008006" key="3">
    <source>
        <dbReference type="Google" id="ProtNLM"/>
    </source>
</evidence>
<sequence>MTDKRPAMRVVKLGGSLLINPDLAVAVRRWLTAQTQRKTAIIVGGGELVDVMRAMDRRFELDLVAMHWRCIRLLRHTFEIVSELMPELVPIGDAKALERWSHDRGDRSAALVAVDAFYDSQARGPISLPTNWATTTDSIAALLARQLEATELVLLKSCSVAETIDWQEAARREIVDAAFPQFIEGIPDVRLVNLKDHLPGTTLQQED</sequence>
<dbReference type="EMBL" id="CP036318">
    <property type="protein sequence ID" value="QDV58173.1"/>
    <property type="molecule type" value="Genomic_DNA"/>
</dbReference>
<dbReference type="Proteomes" id="UP000316770">
    <property type="component" value="Chromosome"/>
</dbReference>
<name>A0A518IYK0_9BACT</name>
<dbReference type="Gene3D" id="3.40.1160.10">
    <property type="entry name" value="Acetylglutamate kinase-like"/>
    <property type="match status" value="1"/>
</dbReference>
<reference evidence="1 2" key="1">
    <citation type="submission" date="2019-02" db="EMBL/GenBank/DDBJ databases">
        <title>Deep-cultivation of Planctomycetes and their phenomic and genomic characterization uncovers novel biology.</title>
        <authorList>
            <person name="Wiegand S."/>
            <person name="Jogler M."/>
            <person name="Boedeker C."/>
            <person name="Pinto D."/>
            <person name="Vollmers J."/>
            <person name="Rivas-Marin E."/>
            <person name="Kohn T."/>
            <person name="Peeters S.H."/>
            <person name="Heuer A."/>
            <person name="Rast P."/>
            <person name="Oberbeckmann S."/>
            <person name="Bunk B."/>
            <person name="Jeske O."/>
            <person name="Meyerdierks A."/>
            <person name="Storesund J.E."/>
            <person name="Kallscheuer N."/>
            <person name="Luecker S."/>
            <person name="Lage O.M."/>
            <person name="Pohl T."/>
            <person name="Merkel B.J."/>
            <person name="Hornburger P."/>
            <person name="Mueller R.-W."/>
            <person name="Bruemmer F."/>
            <person name="Labrenz M."/>
            <person name="Spormann A.M."/>
            <person name="Op den Camp H."/>
            <person name="Overmann J."/>
            <person name="Amann R."/>
            <person name="Jetten M.S.M."/>
            <person name="Mascher T."/>
            <person name="Medema M.H."/>
            <person name="Devos D.P."/>
            <person name="Kaster A.-K."/>
            <person name="Ovreas L."/>
            <person name="Rohde M."/>
            <person name="Galperin M.Y."/>
            <person name="Jogler C."/>
        </authorList>
    </citation>
    <scope>NUCLEOTIDE SEQUENCE [LARGE SCALE GENOMIC DNA]</scope>
    <source>
        <strain evidence="1 2">Mal33</strain>
    </source>
</reference>
<dbReference type="InterPro" id="IPR036393">
    <property type="entry name" value="AceGlu_kinase-like_sf"/>
</dbReference>
<protein>
    <recommendedName>
        <fullName evidence="3">Amino acid kinase family protein</fullName>
    </recommendedName>
</protein>
<keyword evidence="2" id="KW-1185">Reference proteome</keyword>
<evidence type="ECO:0000313" key="2">
    <source>
        <dbReference type="Proteomes" id="UP000316770"/>
    </source>
</evidence>
<proteinExistence type="predicted"/>